<keyword evidence="1" id="KW-0732">Signal</keyword>
<feature type="non-terminal residue" evidence="2">
    <location>
        <position position="199"/>
    </location>
</feature>
<evidence type="ECO:0000313" key="3">
    <source>
        <dbReference type="Proteomes" id="UP001302745"/>
    </source>
</evidence>
<comment type="caution">
    <text evidence="2">The sequence shown here is derived from an EMBL/GenBank/DDBJ whole genome shotgun (WGS) entry which is preliminary data.</text>
</comment>
<gene>
    <name evidence="2" type="ORF">C8A00DRAFT_18794</name>
</gene>
<accession>A0AAN6VDM7</accession>
<evidence type="ECO:0000313" key="2">
    <source>
        <dbReference type="EMBL" id="KAK4149522.1"/>
    </source>
</evidence>
<evidence type="ECO:0000256" key="1">
    <source>
        <dbReference type="SAM" id="SignalP"/>
    </source>
</evidence>
<feature type="chain" id="PRO_5042912964" evidence="1">
    <location>
        <begin position="21"/>
        <end position="199"/>
    </location>
</feature>
<reference evidence="2" key="2">
    <citation type="submission" date="2023-05" db="EMBL/GenBank/DDBJ databases">
        <authorList>
            <consortium name="Lawrence Berkeley National Laboratory"/>
            <person name="Steindorff A."/>
            <person name="Hensen N."/>
            <person name="Bonometti L."/>
            <person name="Westerberg I."/>
            <person name="Brannstrom I.O."/>
            <person name="Guillou S."/>
            <person name="Cros-Aarteil S."/>
            <person name="Calhoun S."/>
            <person name="Haridas S."/>
            <person name="Kuo A."/>
            <person name="Mondo S."/>
            <person name="Pangilinan J."/>
            <person name="Riley R."/>
            <person name="Labutti K."/>
            <person name="Andreopoulos B."/>
            <person name="Lipzen A."/>
            <person name="Chen C."/>
            <person name="Yanf M."/>
            <person name="Daum C."/>
            <person name="Ng V."/>
            <person name="Clum A."/>
            <person name="Ohm R."/>
            <person name="Martin F."/>
            <person name="Silar P."/>
            <person name="Natvig D."/>
            <person name="Lalanne C."/>
            <person name="Gautier V."/>
            <person name="Ament-Velasquez S.L."/>
            <person name="Kruys A."/>
            <person name="Hutchinson M.I."/>
            <person name="Powell A.J."/>
            <person name="Barry K."/>
            <person name="Miller A.N."/>
            <person name="Grigoriev I.V."/>
            <person name="Debuchy R."/>
            <person name="Gladieux P."/>
            <person name="Thoren M.H."/>
            <person name="Johannesson H."/>
        </authorList>
    </citation>
    <scope>NUCLEOTIDE SEQUENCE</scope>
    <source>
        <strain evidence="2">CBS 538.74</strain>
    </source>
</reference>
<feature type="signal peptide" evidence="1">
    <location>
        <begin position="1"/>
        <end position="20"/>
    </location>
</feature>
<dbReference type="EMBL" id="MU857150">
    <property type="protein sequence ID" value="KAK4149522.1"/>
    <property type="molecule type" value="Genomic_DNA"/>
</dbReference>
<dbReference type="AlphaFoldDB" id="A0AAN6VDM7"/>
<name>A0AAN6VDM7_9PEZI</name>
<reference evidence="2" key="1">
    <citation type="journal article" date="2023" name="Mol. Phylogenet. Evol.">
        <title>Genome-scale phylogeny and comparative genomics of the fungal order Sordariales.</title>
        <authorList>
            <person name="Hensen N."/>
            <person name="Bonometti L."/>
            <person name="Westerberg I."/>
            <person name="Brannstrom I.O."/>
            <person name="Guillou S."/>
            <person name="Cros-Aarteil S."/>
            <person name="Calhoun S."/>
            <person name="Haridas S."/>
            <person name="Kuo A."/>
            <person name="Mondo S."/>
            <person name="Pangilinan J."/>
            <person name="Riley R."/>
            <person name="LaButti K."/>
            <person name="Andreopoulos B."/>
            <person name="Lipzen A."/>
            <person name="Chen C."/>
            <person name="Yan M."/>
            <person name="Daum C."/>
            <person name="Ng V."/>
            <person name="Clum A."/>
            <person name="Steindorff A."/>
            <person name="Ohm R.A."/>
            <person name="Martin F."/>
            <person name="Silar P."/>
            <person name="Natvig D.O."/>
            <person name="Lalanne C."/>
            <person name="Gautier V."/>
            <person name="Ament-Velasquez S.L."/>
            <person name="Kruys A."/>
            <person name="Hutchinson M.I."/>
            <person name="Powell A.J."/>
            <person name="Barry K."/>
            <person name="Miller A.N."/>
            <person name="Grigoriev I.V."/>
            <person name="Debuchy R."/>
            <person name="Gladieux P."/>
            <person name="Hiltunen Thoren M."/>
            <person name="Johannesson H."/>
        </authorList>
    </citation>
    <scope>NUCLEOTIDE SEQUENCE</scope>
    <source>
        <strain evidence="2">CBS 538.74</strain>
    </source>
</reference>
<protein>
    <submittedName>
        <fullName evidence="2">Uncharacterized protein</fullName>
    </submittedName>
</protein>
<dbReference type="Proteomes" id="UP001302745">
    <property type="component" value="Unassembled WGS sequence"/>
</dbReference>
<keyword evidence="3" id="KW-1185">Reference proteome</keyword>
<proteinExistence type="predicted"/>
<organism evidence="2 3">
    <name type="scientific">Chaetomidium leptoderma</name>
    <dbReference type="NCBI Taxonomy" id="669021"/>
    <lineage>
        <taxon>Eukaryota</taxon>
        <taxon>Fungi</taxon>
        <taxon>Dikarya</taxon>
        <taxon>Ascomycota</taxon>
        <taxon>Pezizomycotina</taxon>
        <taxon>Sordariomycetes</taxon>
        <taxon>Sordariomycetidae</taxon>
        <taxon>Sordariales</taxon>
        <taxon>Chaetomiaceae</taxon>
        <taxon>Chaetomidium</taxon>
    </lineage>
</organism>
<sequence length="199" mass="21741">MRCVNLLWAVLATLFIDVNAQEADQCACSGLDYTDGGSYLVDGNSDDEFTFTSVFEGCFQSTITPILVSPDGYGYECSSIESQPDGIEQASSCAISYSEMSSGPWTILIEAPAHEFTVQRDFNLTVGAEDDINTVIVTTRYQDAETVTGNCYLQTDTVVHYIPGRTTTIVSEVERWSTTGVVTQHYATTVTKTASCQWP</sequence>